<feature type="chain" id="PRO_5018724941" description="Peptidoglycan binding-like domain-containing protein" evidence="2">
    <location>
        <begin position="37"/>
        <end position="913"/>
    </location>
</feature>
<dbReference type="InterPro" id="IPR036365">
    <property type="entry name" value="PGBD-like_sf"/>
</dbReference>
<keyword evidence="5" id="KW-1185">Reference proteome</keyword>
<evidence type="ECO:0000256" key="1">
    <source>
        <dbReference type="SAM" id="MobiDB-lite"/>
    </source>
</evidence>
<dbReference type="RefSeq" id="WP_126702399.1">
    <property type="nucleotide sequence ID" value="NZ_RWKW01000122.1"/>
</dbReference>
<evidence type="ECO:0000259" key="3">
    <source>
        <dbReference type="Pfam" id="PF01471"/>
    </source>
</evidence>
<reference evidence="4 5" key="1">
    <citation type="submission" date="2018-12" db="EMBL/GenBank/DDBJ databases">
        <title>Mesorhizobium carbonis sp. nov., isolated from coal mine water.</title>
        <authorList>
            <person name="Xin W."/>
            <person name="Xu Z."/>
            <person name="Xiang F."/>
            <person name="Zhang J."/>
            <person name="Xi L."/>
            <person name="Liu J."/>
        </authorList>
    </citation>
    <scope>NUCLEOTIDE SEQUENCE [LARGE SCALE GENOMIC DNA]</scope>
    <source>
        <strain evidence="4 5">B2.3</strain>
    </source>
</reference>
<evidence type="ECO:0000256" key="2">
    <source>
        <dbReference type="SAM" id="SignalP"/>
    </source>
</evidence>
<evidence type="ECO:0000313" key="4">
    <source>
        <dbReference type="EMBL" id="RST81928.1"/>
    </source>
</evidence>
<dbReference type="OrthoDB" id="8433035at2"/>
<comment type="caution">
    <text evidence="4">The sequence shown here is derived from an EMBL/GenBank/DDBJ whole genome shotgun (WGS) entry which is preliminary data.</text>
</comment>
<feature type="compositionally biased region" description="Basic and acidic residues" evidence="1">
    <location>
        <begin position="903"/>
        <end position="913"/>
    </location>
</feature>
<protein>
    <recommendedName>
        <fullName evidence="3">Peptidoglycan binding-like domain-containing protein</fullName>
    </recommendedName>
</protein>
<gene>
    <name evidence="4" type="ORF">EJC49_23690</name>
</gene>
<accession>A0A3R9ZU70</accession>
<dbReference type="SUPFAM" id="SSF50969">
    <property type="entry name" value="YVTN repeat-like/Quinoprotein amine dehydrogenase"/>
    <property type="match status" value="1"/>
</dbReference>
<dbReference type="InterPro" id="IPR002477">
    <property type="entry name" value="Peptidoglycan-bd-like"/>
</dbReference>
<feature type="non-terminal residue" evidence="4">
    <location>
        <position position="913"/>
    </location>
</feature>
<dbReference type="Proteomes" id="UP000278398">
    <property type="component" value="Unassembled WGS sequence"/>
</dbReference>
<dbReference type="Pfam" id="PF01471">
    <property type="entry name" value="PG_binding_1"/>
    <property type="match status" value="1"/>
</dbReference>
<organism evidence="4 5">
    <name type="scientific">Aquibium carbonis</name>
    <dbReference type="NCBI Taxonomy" id="2495581"/>
    <lineage>
        <taxon>Bacteria</taxon>
        <taxon>Pseudomonadati</taxon>
        <taxon>Pseudomonadota</taxon>
        <taxon>Alphaproteobacteria</taxon>
        <taxon>Hyphomicrobiales</taxon>
        <taxon>Phyllobacteriaceae</taxon>
        <taxon>Aquibium</taxon>
    </lineage>
</organism>
<proteinExistence type="predicted"/>
<evidence type="ECO:0000313" key="5">
    <source>
        <dbReference type="Proteomes" id="UP000278398"/>
    </source>
</evidence>
<dbReference type="AlphaFoldDB" id="A0A3R9ZU70"/>
<sequence>MATIDTSVPTASGRRRMAFVSALLLASSALVAPALAQQAPAVGEAFATRFSGTTEITLGDGSRLVLIDEDGVVASAIDIRNPGFTADGRHWANEPQHLAVTAAEVGQVFGIAISDDDEPSIYLTATSAFGLHRFEDGSDWLPGQFGEGGSGAVYVLNPDNGYAPEIFTIIELDGRENSGAALGNIAFDRAFGQLFVSDLETGMIHRVALDGTQIDRFDHGTQGRISFLDVASGANQALAAIAFDPDSTAALFDCADGAGAPADFSLTPACWNVADFRRRVWGLAVHTDPVTDETRLHYSVSGGDPLGAADWATAGDDAKNAIWSIGLDANGGFDATDVRREFILPAFGTATEGARVVPDIAISPEGDMLVAERGGMRNLGLDKPQPFAQPNAARVLSYVHAENGSWAPQGRYDVGFDDRRNVGAPWLRANAAGGVDFGHGYDGTGAVDPDRPYDTAWMSGDFLCSPSGACVDPATGQRTNTDEVHGLQGTRVAETSEILPGGATGPYPASGDPYPANGPLASYLIDLDTNVTQAGAAIRLQALKHDASKIGDVEVVRGGGTPTPSVPQPQGYDLDIDKSGPLQCLGGTRCDFTITLTNRGPGAFTGPVYLWDFMQPNQAPLSGATGGNWSCYDLGTGIQCLNPGLSLGVGQSTSFTLSVNIPSRYPSDVMTNCIAIQWLYDETGAIDELAIQSALTLLGYDLGTVDGVFGPRSRAALTQFQQDNGLPATGEIDESTIALLYPGMIGIAGDLDASNDEDCHDVTTDRPQPVHSKWNSHLKVGSPHNKVQSHLKIGSPHNKVQSHLKVGSPHNKVQSHLKVGSPHNKVQSHLKVGSPHNKVQSHLKAGSIIHNKNESHLKVGSPHNKIQSHQKAGSIIHNKNESHLKTGSPHNKIQSHNKQGSTIHEKNASHLKT</sequence>
<dbReference type="SUPFAM" id="SSF47090">
    <property type="entry name" value="PGBD-like"/>
    <property type="match status" value="1"/>
</dbReference>
<dbReference type="Gene3D" id="1.10.101.10">
    <property type="entry name" value="PGBD-like superfamily/PGBD"/>
    <property type="match status" value="1"/>
</dbReference>
<name>A0A3R9ZU70_9HYPH</name>
<dbReference type="InterPro" id="IPR036366">
    <property type="entry name" value="PGBDSf"/>
</dbReference>
<feature type="compositionally biased region" description="Polar residues" evidence="1">
    <location>
        <begin position="888"/>
        <end position="902"/>
    </location>
</feature>
<dbReference type="EMBL" id="RWKW01000122">
    <property type="protein sequence ID" value="RST81928.1"/>
    <property type="molecule type" value="Genomic_DNA"/>
</dbReference>
<dbReference type="InterPro" id="IPR011044">
    <property type="entry name" value="Quino_amine_DH_bsu"/>
</dbReference>
<feature type="domain" description="Peptidoglycan binding-like" evidence="3">
    <location>
        <begin position="690"/>
        <end position="740"/>
    </location>
</feature>
<feature type="signal peptide" evidence="2">
    <location>
        <begin position="1"/>
        <end position="36"/>
    </location>
</feature>
<feature type="region of interest" description="Disordered" evidence="1">
    <location>
        <begin position="881"/>
        <end position="913"/>
    </location>
</feature>
<keyword evidence="2" id="KW-0732">Signal</keyword>